<evidence type="ECO:0000313" key="1">
    <source>
        <dbReference type="EMBL" id="EWM52254.1"/>
    </source>
</evidence>
<dbReference type="InterPro" id="IPR015422">
    <property type="entry name" value="PyrdxlP-dep_Trfase_small"/>
</dbReference>
<dbReference type="AlphaFoldDB" id="W7UL07"/>
<dbReference type="eggNOG" id="COG0399">
    <property type="taxonomic scope" value="Bacteria"/>
</dbReference>
<gene>
    <name evidence="1" type="ORF">RF007C_12950</name>
</gene>
<reference evidence="1 2" key="1">
    <citation type="journal article" date="2014" name="PLoS ONE">
        <title>Rumen cellulosomics: divergent fiber-degrading strategies revealed by comparative genome-wide analysis of six ruminococcal strains.</title>
        <authorList>
            <person name="Dassa B."/>
            <person name="Borovok I."/>
            <person name="Ruimy-Israeli V."/>
            <person name="Lamed R."/>
            <person name="Flint H.J."/>
            <person name="Duncan S.H."/>
            <person name="Henrissat B."/>
            <person name="Coutinho P."/>
            <person name="Morrison M."/>
            <person name="Mosoni P."/>
            <person name="Yeoman C.J."/>
            <person name="White B.A."/>
            <person name="Bayer E.A."/>
        </authorList>
    </citation>
    <scope>NUCLEOTIDE SEQUENCE [LARGE SCALE GENOMIC DNA]</scope>
    <source>
        <strain evidence="1 2">007c</strain>
    </source>
</reference>
<dbReference type="Proteomes" id="UP000019365">
    <property type="component" value="Unassembled WGS sequence"/>
</dbReference>
<protein>
    <submittedName>
        <fullName evidence="1">Uncharacterized protein</fullName>
    </submittedName>
</protein>
<dbReference type="EMBL" id="ATAX01000036">
    <property type="protein sequence ID" value="EWM52254.1"/>
    <property type="molecule type" value="Genomic_DNA"/>
</dbReference>
<dbReference type="RefSeq" id="WP_037301254.1">
    <property type="nucleotide sequence ID" value="NZ_ATAX01000036.1"/>
</dbReference>
<dbReference type="OrthoDB" id="8955051at2"/>
<dbReference type="Gene3D" id="3.90.1150.10">
    <property type="entry name" value="Aspartate Aminotransferase, domain 1"/>
    <property type="match status" value="1"/>
</dbReference>
<name>W7UL07_RUMFL</name>
<keyword evidence="2" id="KW-1185">Reference proteome</keyword>
<organism evidence="1 2">
    <name type="scientific">Ruminococcus flavefaciens 007c</name>
    <dbReference type="NCBI Taxonomy" id="1341157"/>
    <lineage>
        <taxon>Bacteria</taxon>
        <taxon>Bacillati</taxon>
        <taxon>Bacillota</taxon>
        <taxon>Clostridia</taxon>
        <taxon>Eubacteriales</taxon>
        <taxon>Oscillospiraceae</taxon>
        <taxon>Ruminococcus</taxon>
    </lineage>
</organism>
<accession>W7UL07</accession>
<dbReference type="SUPFAM" id="SSF53383">
    <property type="entry name" value="PLP-dependent transferases"/>
    <property type="match status" value="1"/>
</dbReference>
<dbReference type="InterPro" id="IPR015424">
    <property type="entry name" value="PyrdxlP-dep_Trfase"/>
</dbReference>
<sequence>MKEIGGYIEFETFHSAMLYDDGIKLNCGRNAFAYLIESRNIKKICFPRMMCDSNDKVLSKHKVEIRYYSIGKDLKMENITLDDDEWLYVVNYYGQLSDKYILSLKEKYERIIVDNAQAYFQKPVAGIDTIYTCRKFFGVTDGAILYTDSAIKRELPVDESFERINFLVGRFERTASEFYSEYAANNDMFFEEPLKGMSRLTDNILHGLDYEFIEKRRTENFRHYHEELASVNTLELSIPKGAFMYPLYIENGMSIKAKLRDMKIYTPTLWPNVFDSCTENDAEYALSENIIPLPCDQRYSYIEINNVIEAIKQCINSAN</sequence>
<comment type="caution">
    <text evidence="1">The sequence shown here is derived from an EMBL/GenBank/DDBJ whole genome shotgun (WGS) entry which is preliminary data.</text>
</comment>
<proteinExistence type="predicted"/>
<evidence type="ECO:0000313" key="2">
    <source>
        <dbReference type="Proteomes" id="UP000019365"/>
    </source>
</evidence>
<dbReference type="PATRIC" id="fig|1341157.4.peg.3023"/>